<dbReference type="EMBL" id="CAJPIN010000169">
    <property type="protein sequence ID" value="CAG2053149.1"/>
    <property type="molecule type" value="Genomic_DNA"/>
</dbReference>
<reference evidence="2" key="1">
    <citation type="submission" date="2021-03" db="EMBL/GenBank/DDBJ databases">
        <authorList>
            <person name="Tran Van P."/>
        </authorList>
    </citation>
    <scope>NUCLEOTIDE SEQUENCE</scope>
</reference>
<feature type="region of interest" description="Disordered" evidence="1">
    <location>
        <begin position="82"/>
        <end position="118"/>
    </location>
</feature>
<name>A0ABN7NJT7_TIMPD</name>
<proteinExistence type="predicted"/>
<evidence type="ECO:0000313" key="3">
    <source>
        <dbReference type="Proteomes" id="UP001153148"/>
    </source>
</evidence>
<keyword evidence="3" id="KW-1185">Reference proteome</keyword>
<protein>
    <submittedName>
        <fullName evidence="2">Uncharacterized protein</fullName>
    </submittedName>
</protein>
<sequence length="178" mass="19097">MPLGPLRPSALRYTVKIPKRTQWSRVLRAIVPLSKLAELLVPDGLLNEAPPQRPEVLFTASRDGLLEANRRQSAVLATYMSPGTVTSPEYPSTPPESPPPLPTARSRLSPPGPLGTPSSAYTTVNGSLRKEHNIISNSIPGPESCFLEFLVVDPEVLSLIPGASIIFQLVLDGLNSAS</sequence>
<evidence type="ECO:0000256" key="1">
    <source>
        <dbReference type="SAM" id="MobiDB-lite"/>
    </source>
</evidence>
<gene>
    <name evidence="2" type="ORF">TPAB3V08_LOCUS225</name>
</gene>
<organism evidence="2 3">
    <name type="scientific">Timema podura</name>
    <name type="common">Walking stick</name>
    <dbReference type="NCBI Taxonomy" id="61482"/>
    <lineage>
        <taxon>Eukaryota</taxon>
        <taxon>Metazoa</taxon>
        <taxon>Ecdysozoa</taxon>
        <taxon>Arthropoda</taxon>
        <taxon>Hexapoda</taxon>
        <taxon>Insecta</taxon>
        <taxon>Pterygota</taxon>
        <taxon>Neoptera</taxon>
        <taxon>Polyneoptera</taxon>
        <taxon>Phasmatodea</taxon>
        <taxon>Timematodea</taxon>
        <taxon>Timematoidea</taxon>
        <taxon>Timematidae</taxon>
        <taxon>Timema</taxon>
    </lineage>
</organism>
<dbReference type="Proteomes" id="UP001153148">
    <property type="component" value="Unassembled WGS sequence"/>
</dbReference>
<comment type="caution">
    <text evidence="2">The sequence shown here is derived from an EMBL/GenBank/DDBJ whole genome shotgun (WGS) entry which is preliminary data.</text>
</comment>
<evidence type="ECO:0000313" key="2">
    <source>
        <dbReference type="EMBL" id="CAG2053149.1"/>
    </source>
</evidence>
<feature type="compositionally biased region" description="Pro residues" evidence="1">
    <location>
        <begin position="91"/>
        <end position="102"/>
    </location>
</feature>
<accession>A0ABN7NJT7</accession>